<evidence type="ECO:0008006" key="7">
    <source>
        <dbReference type="Google" id="ProtNLM"/>
    </source>
</evidence>
<dbReference type="PANTHER" id="PTHR31580:SF49">
    <property type="entry name" value="FILAMENT-LIKE PLANT PROTEIN 3"/>
    <property type="match status" value="1"/>
</dbReference>
<feature type="compositionally biased region" description="Polar residues" evidence="4">
    <location>
        <begin position="168"/>
        <end position="181"/>
    </location>
</feature>
<gene>
    <name evidence="5" type="ORF">LIER_00026</name>
</gene>
<dbReference type="Proteomes" id="UP001454036">
    <property type="component" value="Unassembled WGS sequence"/>
</dbReference>
<feature type="compositionally biased region" description="Basic and acidic residues" evidence="4">
    <location>
        <begin position="1"/>
        <end position="20"/>
    </location>
</feature>
<evidence type="ECO:0000313" key="5">
    <source>
        <dbReference type="EMBL" id="GAA0138245.1"/>
    </source>
</evidence>
<proteinExistence type="inferred from homology"/>
<dbReference type="InterPro" id="IPR008587">
    <property type="entry name" value="FPP_plant"/>
</dbReference>
<keyword evidence="2 3" id="KW-0175">Coiled coil</keyword>
<evidence type="ECO:0000256" key="1">
    <source>
        <dbReference type="ARBA" id="ARBA00005921"/>
    </source>
</evidence>
<feature type="coiled-coil region" evidence="3">
    <location>
        <begin position="376"/>
        <end position="644"/>
    </location>
</feature>
<dbReference type="PANTHER" id="PTHR31580">
    <property type="entry name" value="FILAMENT-LIKE PLANT PROTEIN 4"/>
    <property type="match status" value="1"/>
</dbReference>
<protein>
    <recommendedName>
        <fullName evidence="7">Filament-like plant protein 3</fullName>
    </recommendedName>
</protein>
<feature type="compositionally biased region" description="Low complexity" evidence="4">
    <location>
        <begin position="21"/>
        <end position="33"/>
    </location>
</feature>
<name>A0AAV3NJI2_LITER</name>
<dbReference type="EMBL" id="BAABME010000002">
    <property type="protein sequence ID" value="GAA0138245.1"/>
    <property type="molecule type" value="Genomic_DNA"/>
</dbReference>
<feature type="region of interest" description="Disordered" evidence="4">
    <location>
        <begin position="254"/>
        <end position="298"/>
    </location>
</feature>
<accession>A0AAV3NJI2</accession>
<dbReference type="Pfam" id="PF05911">
    <property type="entry name" value="FPP"/>
    <property type="match status" value="3"/>
</dbReference>
<feature type="region of interest" description="Disordered" evidence="4">
    <location>
        <begin position="168"/>
        <end position="187"/>
    </location>
</feature>
<reference evidence="5 6" key="1">
    <citation type="submission" date="2024-01" db="EMBL/GenBank/DDBJ databases">
        <title>The complete chloroplast genome sequence of Lithospermum erythrorhizon: insights into the phylogenetic relationship among Boraginaceae species and the maternal lineages of purple gromwells.</title>
        <authorList>
            <person name="Okada T."/>
            <person name="Watanabe K."/>
        </authorList>
    </citation>
    <scope>NUCLEOTIDE SEQUENCE [LARGE SCALE GENOMIC DNA]</scope>
</reference>
<dbReference type="AlphaFoldDB" id="A0AAV3NJI2"/>
<feature type="compositionally biased region" description="Polar residues" evidence="4">
    <location>
        <begin position="258"/>
        <end position="280"/>
    </location>
</feature>
<evidence type="ECO:0000256" key="3">
    <source>
        <dbReference type="SAM" id="Coils"/>
    </source>
</evidence>
<evidence type="ECO:0000313" key="6">
    <source>
        <dbReference type="Proteomes" id="UP001454036"/>
    </source>
</evidence>
<keyword evidence="6" id="KW-1185">Reference proteome</keyword>
<organism evidence="5 6">
    <name type="scientific">Lithospermum erythrorhizon</name>
    <name type="common">Purple gromwell</name>
    <name type="synonym">Lithospermum officinale var. erythrorhizon</name>
    <dbReference type="NCBI Taxonomy" id="34254"/>
    <lineage>
        <taxon>Eukaryota</taxon>
        <taxon>Viridiplantae</taxon>
        <taxon>Streptophyta</taxon>
        <taxon>Embryophyta</taxon>
        <taxon>Tracheophyta</taxon>
        <taxon>Spermatophyta</taxon>
        <taxon>Magnoliopsida</taxon>
        <taxon>eudicotyledons</taxon>
        <taxon>Gunneridae</taxon>
        <taxon>Pentapetalae</taxon>
        <taxon>asterids</taxon>
        <taxon>lamiids</taxon>
        <taxon>Boraginales</taxon>
        <taxon>Boraginaceae</taxon>
        <taxon>Boraginoideae</taxon>
        <taxon>Lithospermeae</taxon>
        <taxon>Lithospermum</taxon>
    </lineage>
</organism>
<evidence type="ECO:0000256" key="2">
    <source>
        <dbReference type="ARBA" id="ARBA00023054"/>
    </source>
</evidence>
<comment type="caution">
    <text evidence="5">The sequence shown here is derived from an EMBL/GenBank/DDBJ whole genome shotgun (WGS) entry which is preliminary data.</text>
</comment>
<comment type="similarity">
    <text evidence="1">Belongs to the FPP family.</text>
</comment>
<feature type="region of interest" description="Disordered" evidence="4">
    <location>
        <begin position="1"/>
        <end position="60"/>
    </location>
</feature>
<evidence type="ECO:0000256" key="4">
    <source>
        <dbReference type="SAM" id="MobiDB-lite"/>
    </source>
</evidence>
<sequence length="721" mass="81607">MDRRSWLWKRRSSEKSHSGEAESSGSGSSQSERFSGDQALLYHNAQSPEITSKAGEEEEVTDSMAALAEKLSEALLNIQEKEDLVKQHAKVAEDAVSGWEKAENEVAALRKQIEILTQKNSVLDEALKECLRQLRQAREEQQRKILDAVSQKSMEWESTKHKLESQVAELQSQHLHNTSEASADPDIRSKLEASEKENSILILQINSLREELKFITHERDLSSQAAETASKQRLDGIKKVAKLEAECRRLKAAAHRATQATDNRSRSSTYVESLTDSQSDSGERLSATENDSKMDSGIDCMPSNLESWAFASKAESDKYKKEKASVSNNFMSSSLEVNLMDDFLEMERQAALPQMQSGIRTDSMSEGRKISFNAELEAMISRTTDLEEKLEMVEVEKMKLEMSLNECENQLKTSKIHLEQTESKLEALNTKLVLETEARKSVEAANARLETSKEHIDEMEVHMAELQTLLAITSEGKHNAEVELENTRIKLRKSMEYLEKMEVELVELQSQLAITNEAKLMAELEIEASKRKLNKSMDRLEDMQRYLAEVQNQLATSNEAKGMVELELEATNIKLQQASEDLDGLEAYIEHQRNQLQSVREEKNKAEVEIETATKSKDIAESQLEATKLEMQTLLSKIIVLEDEVQRHRALADEAVDKCMNLGSEISRFKHLKPENFGELKIKQDKELAMAAKKFTDCQKTIASLSQQLKSLATIEEFLLD</sequence>